<dbReference type="FunFam" id="3.40.50.720:FF:000084">
    <property type="entry name" value="Short-chain dehydrogenase reductase"/>
    <property type="match status" value="1"/>
</dbReference>
<name>A0A7I7RQ43_9MYCO</name>
<dbReference type="PANTHER" id="PTHR42760">
    <property type="entry name" value="SHORT-CHAIN DEHYDROGENASES/REDUCTASES FAMILY MEMBER"/>
    <property type="match status" value="1"/>
</dbReference>
<dbReference type="SUPFAM" id="SSF51735">
    <property type="entry name" value="NAD(P)-binding Rossmann-fold domains"/>
    <property type="match status" value="1"/>
</dbReference>
<sequence>MDLGLSGKTAVVTGASHGIGLATAEALAAEGVRVLGVARTTTPDLERVAAGTVRADLGTPDGAAAMIDSAMSILGGIDILINNVGAGEVEKLASGGLAGFLDVSDDQWRELLVLNLFSAIWACRAALPSLIERRGAIVNVSTTSTRVPASAPVGYSEAKAALTALSKRLGEEFGPHGVRVNTVSPGVVGSRLWRGSDGIGARFAAADGVGLQDFLAGLPERFGITTGRITEPREVAALITFLASEVSANVLGADVVIDGGMVKST</sequence>
<dbReference type="GO" id="GO:0016616">
    <property type="term" value="F:oxidoreductase activity, acting on the CH-OH group of donors, NAD or NADP as acceptor"/>
    <property type="evidence" value="ECO:0007669"/>
    <property type="project" value="TreeGrafter"/>
</dbReference>
<evidence type="ECO:0000256" key="1">
    <source>
        <dbReference type="ARBA" id="ARBA00006484"/>
    </source>
</evidence>
<evidence type="ECO:0000313" key="4">
    <source>
        <dbReference type="Proteomes" id="UP000467428"/>
    </source>
</evidence>
<dbReference type="PRINTS" id="PR00080">
    <property type="entry name" value="SDRFAMILY"/>
</dbReference>
<dbReference type="EMBL" id="AP022592">
    <property type="protein sequence ID" value="BBY46694.1"/>
    <property type="molecule type" value="Genomic_DNA"/>
</dbReference>
<dbReference type="PANTHER" id="PTHR42760:SF133">
    <property type="entry name" value="3-OXOACYL-[ACYL-CARRIER-PROTEIN] REDUCTASE"/>
    <property type="match status" value="1"/>
</dbReference>
<keyword evidence="3" id="KW-0614">Plasmid</keyword>
<comment type="similarity">
    <text evidence="1">Belongs to the short-chain dehydrogenases/reductases (SDR) family.</text>
</comment>
<protein>
    <submittedName>
        <fullName evidence="3">3-oxoacyl-ACP reductase</fullName>
    </submittedName>
</protein>
<dbReference type="Proteomes" id="UP000467428">
    <property type="component" value="Plasmid pJCM18538"/>
</dbReference>
<geneLocation type="plasmid" evidence="3">
    <name>pJCM18538</name>
</geneLocation>
<dbReference type="KEGG" id="marz:MARA_01240"/>
<evidence type="ECO:0000256" key="2">
    <source>
        <dbReference type="ARBA" id="ARBA00023002"/>
    </source>
</evidence>
<keyword evidence="4" id="KW-1185">Reference proteome</keyword>
<dbReference type="AlphaFoldDB" id="A0A7I7RQ43"/>
<gene>
    <name evidence="3" type="primary">fabG_1</name>
    <name evidence="3" type="ORF">MARA_01240</name>
</gene>
<dbReference type="PRINTS" id="PR00081">
    <property type="entry name" value="GDHRDH"/>
</dbReference>
<dbReference type="InterPro" id="IPR036291">
    <property type="entry name" value="NAD(P)-bd_dom_sf"/>
</dbReference>
<dbReference type="InterPro" id="IPR002347">
    <property type="entry name" value="SDR_fam"/>
</dbReference>
<organism evidence="3 4">
    <name type="scientific">Mycolicibacterium arabiense</name>
    <dbReference type="NCBI Taxonomy" id="1286181"/>
    <lineage>
        <taxon>Bacteria</taxon>
        <taxon>Bacillati</taxon>
        <taxon>Actinomycetota</taxon>
        <taxon>Actinomycetes</taxon>
        <taxon>Mycobacteriales</taxon>
        <taxon>Mycobacteriaceae</taxon>
        <taxon>Mycolicibacterium</taxon>
    </lineage>
</organism>
<accession>A0A7I7RQ43</accession>
<reference evidence="3 4" key="1">
    <citation type="journal article" date="2019" name="Emerg. Microbes Infect.">
        <title>Comprehensive subspecies identification of 175 nontuberculous mycobacteria species based on 7547 genomic profiles.</title>
        <authorList>
            <person name="Matsumoto Y."/>
            <person name="Kinjo T."/>
            <person name="Motooka D."/>
            <person name="Nabeya D."/>
            <person name="Jung N."/>
            <person name="Uechi K."/>
            <person name="Horii T."/>
            <person name="Iida T."/>
            <person name="Fujita J."/>
            <person name="Nakamura S."/>
        </authorList>
    </citation>
    <scope>NUCLEOTIDE SEQUENCE [LARGE SCALE GENOMIC DNA]</scope>
    <source>
        <strain evidence="3 4">JCM 18538</strain>
        <plasmid evidence="3">pJCM18538</plasmid>
    </source>
</reference>
<dbReference type="Gene3D" id="3.40.50.720">
    <property type="entry name" value="NAD(P)-binding Rossmann-like Domain"/>
    <property type="match status" value="1"/>
</dbReference>
<dbReference type="RefSeq" id="WP_163916227.1">
    <property type="nucleotide sequence ID" value="NZ_AP022592.1"/>
</dbReference>
<keyword evidence="2" id="KW-0560">Oxidoreductase</keyword>
<evidence type="ECO:0000313" key="3">
    <source>
        <dbReference type="EMBL" id="BBY46694.1"/>
    </source>
</evidence>
<proteinExistence type="inferred from homology"/>
<dbReference type="Pfam" id="PF13561">
    <property type="entry name" value="adh_short_C2"/>
    <property type="match status" value="1"/>
</dbReference>